<organism evidence="2 3">
    <name type="scientific">Streptantibioticus ferralitis</name>
    <dbReference type="NCBI Taxonomy" id="236510"/>
    <lineage>
        <taxon>Bacteria</taxon>
        <taxon>Bacillati</taxon>
        <taxon>Actinomycetota</taxon>
        <taxon>Actinomycetes</taxon>
        <taxon>Kitasatosporales</taxon>
        <taxon>Streptomycetaceae</taxon>
        <taxon>Streptantibioticus</taxon>
    </lineage>
</organism>
<dbReference type="RefSeq" id="WP_275822959.1">
    <property type="nucleotide sequence ID" value="NZ_BAAANM010000047.1"/>
</dbReference>
<sequence length="304" mass="33448">MDSFWNSLGGKLTDRWMSICGAALIFETGGVLAWALRHGGLRALTRKLDAFAAHPAGGQLLALAILVVVTATLGLVVERLTLPVLRLLEGYWPKACGRVRDHLAERFAQRERQLLKDFRSVAEAVEQGRPTSQQRAEHVRLTRAASRLPGMGRHQPTRVGNILRAAEARPHDRYGLDAVSVWPHLWLLLPETTRQEITNSRGALDRAVSAVIWGVFSLAYGVWTVWAAAAALTVALAAGLLWVPARAAVHADLVSAAFDLHRTELYTHLRWPLPQNPEQERQCGALLSTYLVRGLSASNPTFTS</sequence>
<comment type="caution">
    <text evidence="2">The sequence shown here is derived from an EMBL/GenBank/DDBJ whole genome shotgun (WGS) entry which is preliminary data.</text>
</comment>
<keyword evidence="1" id="KW-0472">Membrane</keyword>
<reference evidence="2 3" key="1">
    <citation type="submission" date="2023-03" db="EMBL/GenBank/DDBJ databases">
        <title>Draft genome sequence of type strain Streptomyces ferralitis JCM 14344.</title>
        <authorList>
            <person name="Klaysubun C."/>
            <person name="Duangmal K."/>
        </authorList>
    </citation>
    <scope>NUCLEOTIDE SEQUENCE [LARGE SCALE GENOMIC DNA]</scope>
    <source>
        <strain evidence="2 3">JCM 14344</strain>
    </source>
</reference>
<keyword evidence="1" id="KW-0812">Transmembrane</keyword>
<gene>
    <name evidence="2" type="ORF">P2L57_38460</name>
</gene>
<name>A0ABT5ZC24_9ACTN</name>
<dbReference type="EMBL" id="JARHTQ010000056">
    <property type="protein sequence ID" value="MDF2261396.1"/>
    <property type="molecule type" value="Genomic_DNA"/>
</dbReference>
<evidence type="ECO:0000313" key="2">
    <source>
        <dbReference type="EMBL" id="MDF2261396.1"/>
    </source>
</evidence>
<dbReference type="Proteomes" id="UP001220022">
    <property type="component" value="Unassembled WGS sequence"/>
</dbReference>
<accession>A0ABT5ZC24</accession>
<keyword evidence="1" id="KW-1133">Transmembrane helix</keyword>
<feature type="transmembrane region" description="Helical" evidence="1">
    <location>
        <begin position="56"/>
        <end position="77"/>
    </location>
</feature>
<evidence type="ECO:0000313" key="3">
    <source>
        <dbReference type="Proteomes" id="UP001220022"/>
    </source>
</evidence>
<feature type="transmembrane region" description="Helical" evidence="1">
    <location>
        <begin position="226"/>
        <end position="243"/>
    </location>
</feature>
<evidence type="ECO:0000256" key="1">
    <source>
        <dbReference type="SAM" id="Phobius"/>
    </source>
</evidence>
<keyword evidence="3" id="KW-1185">Reference proteome</keyword>
<protein>
    <submittedName>
        <fullName evidence="2">Uncharacterized protein</fullName>
    </submittedName>
</protein>
<feature type="transmembrane region" description="Helical" evidence="1">
    <location>
        <begin position="16"/>
        <end position="36"/>
    </location>
</feature>
<proteinExistence type="predicted"/>